<dbReference type="EMBL" id="CAUWAG010000003">
    <property type="protein sequence ID" value="CAJ2500053.1"/>
    <property type="molecule type" value="Genomic_DNA"/>
</dbReference>
<evidence type="ECO:0000259" key="2">
    <source>
        <dbReference type="Pfam" id="PF26607"/>
    </source>
</evidence>
<dbReference type="Proteomes" id="UP001295740">
    <property type="component" value="Unassembled WGS sequence"/>
</dbReference>
<accession>A0AAI8V831</accession>
<evidence type="ECO:0000256" key="1">
    <source>
        <dbReference type="SAM" id="SignalP"/>
    </source>
</evidence>
<dbReference type="Gene3D" id="2.120.10.70">
    <property type="entry name" value="Fucose-specific lectin"/>
    <property type="match status" value="2"/>
</dbReference>
<name>A0AAI8V831_9PEZI</name>
<keyword evidence="1" id="KW-0732">Signal</keyword>
<gene>
    <name evidence="3" type="ORF">KHLLAP_LOCUS521</name>
</gene>
<dbReference type="AlphaFoldDB" id="A0AAI8V831"/>
<feature type="signal peptide" evidence="1">
    <location>
        <begin position="1"/>
        <end position="20"/>
    </location>
</feature>
<evidence type="ECO:0000313" key="3">
    <source>
        <dbReference type="EMBL" id="CAJ2500053.1"/>
    </source>
</evidence>
<dbReference type="InterPro" id="IPR058502">
    <property type="entry name" value="PLL-like_beta-prop"/>
</dbReference>
<dbReference type="SUPFAM" id="SSF89372">
    <property type="entry name" value="Fucose-specific lectin"/>
    <property type="match status" value="1"/>
</dbReference>
<reference evidence="3" key="1">
    <citation type="submission" date="2023-10" db="EMBL/GenBank/DDBJ databases">
        <authorList>
            <person name="Hackl T."/>
        </authorList>
    </citation>
    <scope>NUCLEOTIDE SEQUENCE</scope>
</reference>
<evidence type="ECO:0000313" key="4">
    <source>
        <dbReference type="Proteomes" id="UP001295740"/>
    </source>
</evidence>
<feature type="chain" id="PRO_5042617981" evidence="1">
    <location>
        <begin position="21"/>
        <end position="394"/>
    </location>
</feature>
<protein>
    <submittedName>
        <fullName evidence="3">Uu.00g029060.m01.CDS01</fullName>
    </submittedName>
</protein>
<organism evidence="3 4">
    <name type="scientific">Anthostomella pinea</name>
    <dbReference type="NCBI Taxonomy" id="933095"/>
    <lineage>
        <taxon>Eukaryota</taxon>
        <taxon>Fungi</taxon>
        <taxon>Dikarya</taxon>
        <taxon>Ascomycota</taxon>
        <taxon>Pezizomycotina</taxon>
        <taxon>Sordariomycetes</taxon>
        <taxon>Xylariomycetidae</taxon>
        <taxon>Xylariales</taxon>
        <taxon>Xylariaceae</taxon>
        <taxon>Anthostomella</taxon>
    </lineage>
</organism>
<dbReference type="Pfam" id="PF26607">
    <property type="entry name" value="DUF8189"/>
    <property type="match status" value="1"/>
</dbReference>
<comment type="caution">
    <text evidence="3">The sequence shown here is derived from an EMBL/GenBank/DDBJ whole genome shotgun (WGS) entry which is preliminary data.</text>
</comment>
<proteinExistence type="predicted"/>
<feature type="domain" description="PLL-like beta propeller" evidence="2">
    <location>
        <begin position="108"/>
        <end position="377"/>
    </location>
</feature>
<keyword evidence="4" id="KW-1185">Reference proteome</keyword>
<sequence>MGFSKISFSLLAAAASTVVAVDPCISTTSWNDSRLDLFPLASDGSIAHKFWTWLDWEPVDKFEPFPSQARSCPSVSTWGEGRLDVVYINSSRVNSSGGNVLHKYFSGGSWGPSWENAEDLGGNVDYLSSASWGANRLDIVAKAKNGSYVHKAWTGDGWFPGKAEWEHLGCGFFSSPAIVSWGIGRLDIVGLDSGNASLQHKYYQDGCYDGWSGWEDLGGGPFIGNPVATSWGEGRLDFWAINSAGELNHIYWDGHKYSEWENLGGEFTDTPKVVHWKPSRIDIVGKGLDDDQYYGKSYDGSEWHPSGNEWHKLAGPFNSEPALVAKHDTTNSTTDFLYVFGVDEDDAVQMKIWSGSYWQPESEKTWLMGHLSSAHQANLFQDDEGQSVLEMSGL</sequence>